<dbReference type="Proteomes" id="UP000018144">
    <property type="component" value="Unassembled WGS sequence"/>
</dbReference>
<organism evidence="4 5">
    <name type="scientific">Pyronema omphalodes (strain CBS 100304)</name>
    <name type="common">Pyronema confluens</name>
    <dbReference type="NCBI Taxonomy" id="1076935"/>
    <lineage>
        <taxon>Eukaryota</taxon>
        <taxon>Fungi</taxon>
        <taxon>Dikarya</taxon>
        <taxon>Ascomycota</taxon>
        <taxon>Pezizomycotina</taxon>
        <taxon>Pezizomycetes</taxon>
        <taxon>Pezizales</taxon>
        <taxon>Pyronemataceae</taxon>
        <taxon>Pyronema</taxon>
    </lineage>
</organism>
<dbReference type="STRING" id="1076935.U4LKK7"/>
<dbReference type="eggNOG" id="KOG4595">
    <property type="taxonomic scope" value="Eukaryota"/>
</dbReference>
<evidence type="ECO:0000313" key="5">
    <source>
        <dbReference type="Proteomes" id="UP000018144"/>
    </source>
</evidence>
<proteinExistence type="inferred from homology"/>
<dbReference type="OMA" id="QFYNEGY"/>
<comment type="similarity">
    <text evidence="1">Belongs to the LTO1 family.</text>
</comment>
<evidence type="ECO:0000313" key="4">
    <source>
        <dbReference type="EMBL" id="CCX32112.1"/>
    </source>
</evidence>
<dbReference type="PANTHER" id="PTHR28532">
    <property type="entry name" value="GEO13458P1"/>
    <property type="match status" value="1"/>
</dbReference>
<evidence type="ECO:0000256" key="1">
    <source>
        <dbReference type="ARBA" id="ARBA00038090"/>
    </source>
</evidence>
<dbReference type="InterPro" id="IPR019191">
    <property type="entry name" value="Essential_protein_Yae1_N"/>
</dbReference>
<sequence>MAGTDFFDGLLTLEEDFYAEGLALGRSDGELAGRTEGRVFGLEKGFDKFLELGKLQGRCSVWNARSDSSLDTSIQISNPRAQKNIEALALLLTNPPFKNDEDSVEEVEETLKRGRAKVKMLERMLGEKSEDAGEKKKEDGEQSIEDLGKGRTIADL</sequence>
<accession>U4LKK7</accession>
<keyword evidence="5" id="KW-1185">Reference proteome</keyword>
<gene>
    <name evidence="4" type="ORF">PCON_12382</name>
</gene>
<dbReference type="PANTHER" id="PTHR28532:SF1">
    <property type="entry name" value="ORAL CANCER OVEREXPRESSED 1"/>
    <property type="match status" value="1"/>
</dbReference>
<dbReference type="InterPro" id="IPR052436">
    <property type="entry name" value="LTO1_adapter"/>
</dbReference>
<name>U4LKK7_PYROM</name>
<dbReference type="OrthoDB" id="48036at2759"/>
<reference evidence="4 5" key="1">
    <citation type="journal article" date="2013" name="PLoS Genet.">
        <title>The genome and development-dependent transcriptomes of Pyronema confluens: a window into fungal evolution.</title>
        <authorList>
            <person name="Traeger S."/>
            <person name="Altegoer F."/>
            <person name="Freitag M."/>
            <person name="Gabaldon T."/>
            <person name="Kempken F."/>
            <person name="Kumar A."/>
            <person name="Marcet-Houben M."/>
            <person name="Poggeler S."/>
            <person name="Stajich J.E."/>
            <person name="Nowrousian M."/>
        </authorList>
    </citation>
    <scope>NUCLEOTIDE SEQUENCE [LARGE SCALE GENOMIC DNA]</scope>
    <source>
        <strain evidence="5">CBS 100304</strain>
        <tissue evidence="4">Vegetative mycelium</tissue>
    </source>
</reference>
<dbReference type="EMBL" id="HF935724">
    <property type="protein sequence ID" value="CCX32112.1"/>
    <property type="molecule type" value="Genomic_DNA"/>
</dbReference>
<evidence type="ECO:0000256" key="2">
    <source>
        <dbReference type="SAM" id="MobiDB-lite"/>
    </source>
</evidence>
<protein>
    <submittedName>
        <fullName evidence="4">Similar to Uncharacterized ORAOV1 family protein YNL260C acc. no. P53846</fullName>
    </submittedName>
</protein>
<dbReference type="AlphaFoldDB" id="U4LKK7"/>
<evidence type="ECO:0000259" key="3">
    <source>
        <dbReference type="Pfam" id="PF09811"/>
    </source>
</evidence>
<feature type="domain" description="Essential protein Yae1 N-terminal" evidence="3">
    <location>
        <begin position="25"/>
        <end position="59"/>
    </location>
</feature>
<dbReference type="Pfam" id="PF09811">
    <property type="entry name" value="Yae1_N"/>
    <property type="match status" value="1"/>
</dbReference>
<feature type="region of interest" description="Disordered" evidence="2">
    <location>
        <begin position="123"/>
        <end position="156"/>
    </location>
</feature>